<feature type="region of interest" description="Disordered" evidence="1">
    <location>
        <begin position="563"/>
        <end position="583"/>
    </location>
</feature>
<dbReference type="GO" id="GO:0072318">
    <property type="term" value="P:clathrin coat disassembly"/>
    <property type="evidence" value="ECO:0007669"/>
    <property type="project" value="TreeGrafter"/>
</dbReference>
<dbReference type="Gene3D" id="1.25.40.10">
    <property type="entry name" value="Tetratricopeptide repeat domain"/>
    <property type="match status" value="1"/>
</dbReference>
<dbReference type="SUPFAM" id="SSF46934">
    <property type="entry name" value="UBA-like"/>
    <property type="match status" value="1"/>
</dbReference>
<dbReference type="PANTHER" id="PTHR23172">
    <property type="entry name" value="AUXILIN/CYCLIN G-ASSOCIATED KINASE-RELATED"/>
    <property type="match status" value="1"/>
</dbReference>
<dbReference type="Gene3D" id="1.10.287.110">
    <property type="entry name" value="DnaJ domain"/>
    <property type="match status" value="1"/>
</dbReference>
<dbReference type="InterPro" id="IPR011990">
    <property type="entry name" value="TPR-like_helical_dom_sf"/>
</dbReference>
<feature type="compositionally biased region" description="Low complexity" evidence="1">
    <location>
        <begin position="750"/>
        <end position="763"/>
    </location>
</feature>
<evidence type="ECO:0000313" key="3">
    <source>
        <dbReference type="EMBL" id="KAK5107137.1"/>
    </source>
</evidence>
<dbReference type="InterPro" id="IPR036869">
    <property type="entry name" value="J_dom_sf"/>
</dbReference>
<feature type="region of interest" description="Disordered" evidence="1">
    <location>
        <begin position="301"/>
        <end position="545"/>
    </location>
</feature>
<evidence type="ECO:0000259" key="2">
    <source>
        <dbReference type="PROSITE" id="PS50030"/>
    </source>
</evidence>
<reference evidence="3" key="1">
    <citation type="submission" date="2023-08" db="EMBL/GenBank/DDBJ databases">
        <title>Black Yeasts Isolated from many extreme environments.</title>
        <authorList>
            <person name="Coleine C."/>
            <person name="Stajich J.E."/>
            <person name="Selbmann L."/>
        </authorList>
    </citation>
    <scope>NUCLEOTIDE SEQUENCE</scope>
    <source>
        <strain evidence="3">CCFEE 5401</strain>
    </source>
</reference>
<dbReference type="AlphaFoldDB" id="A0AAN7TFI3"/>
<dbReference type="GO" id="GO:0030276">
    <property type="term" value="F:clathrin binding"/>
    <property type="evidence" value="ECO:0007669"/>
    <property type="project" value="TreeGrafter"/>
</dbReference>
<comment type="caution">
    <text evidence="3">The sequence shown here is derived from an EMBL/GenBank/DDBJ whole genome shotgun (WGS) entry which is preliminary data.</text>
</comment>
<dbReference type="GO" id="GO:0031982">
    <property type="term" value="C:vesicle"/>
    <property type="evidence" value="ECO:0007669"/>
    <property type="project" value="TreeGrafter"/>
</dbReference>
<dbReference type="FunFam" id="1.25.40.10:FF:000354">
    <property type="entry name" value="UBA domain-containing protein 7"/>
    <property type="match status" value="1"/>
</dbReference>
<feature type="domain" description="UBA" evidence="2">
    <location>
        <begin position="257"/>
        <end position="298"/>
    </location>
</feature>
<feature type="compositionally biased region" description="Low complexity" evidence="1">
    <location>
        <begin position="172"/>
        <end position="183"/>
    </location>
</feature>
<dbReference type="PROSITE" id="PS50030">
    <property type="entry name" value="UBA"/>
    <property type="match status" value="1"/>
</dbReference>
<dbReference type="Gene3D" id="1.10.8.10">
    <property type="entry name" value="DNA helicase RuvA subunit, C-terminal domain"/>
    <property type="match status" value="1"/>
</dbReference>
<dbReference type="GO" id="GO:0005737">
    <property type="term" value="C:cytoplasm"/>
    <property type="evidence" value="ECO:0007669"/>
    <property type="project" value="TreeGrafter"/>
</dbReference>
<proteinExistence type="predicted"/>
<dbReference type="InterPro" id="IPR009060">
    <property type="entry name" value="UBA-like_sf"/>
</dbReference>
<organism evidence="3 4">
    <name type="scientific">Meristemomyces frigidus</name>
    <dbReference type="NCBI Taxonomy" id="1508187"/>
    <lineage>
        <taxon>Eukaryota</taxon>
        <taxon>Fungi</taxon>
        <taxon>Dikarya</taxon>
        <taxon>Ascomycota</taxon>
        <taxon>Pezizomycotina</taxon>
        <taxon>Dothideomycetes</taxon>
        <taxon>Dothideomycetidae</taxon>
        <taxon>Mycosphaerellales</taxon>
        <taxon>Teratosphaeriaceae</taxon>
        <taxon>Meristemomyces</taxon>
    </lineage>
</organism>
<dbReference type="PANTHER" id="PTHR23172:SF19">
    <property type="entry name" value="J DOMAIN-CONTAINING PROTEIN"/>
    <property type="match status" value="1"/>
</dbReference>
<evidence type="ECO:0000256" key="1">
    <source>
        <dbReference type="SAM" id="MobiDB-lite"/>
    </source>
</evidence>
<dbReference type="SMART" id="SM00165">
    <property type="entry name" value="UBA"/>
    <property type="match status" value="1"/>
</dbReference>
<dbReference type="FunFam" id="1.10.287.110:FF:000002">
    <property type="entry name" value="putative tyrosine-protein phosphatase auxilin isoform X2"/>
    <property type="match status" value="1"/>
</dbReference>
<dbReference type="SUPFAM" id="SSF46565">
    <property type="entry name" value="Chaperone J-domain"/>
    <property type="match status" value="1"/>
</dbReference>
<feature type="compositionally biased region" description="Polar residues" evidence="1">
    <location>
        <begin position="156"/>
        <end position="171"/>
    </location>
</feature>
<dbReference type="GO" id="GO:0072583">
    <property type="term" value="P:clathrin-dependent endocytosis"/>
    <property type="evidence" value="ECO:0007669"/>
    <property type="project" value="TreeGrafter"/>
</dbReference>
<dbReference type="InterPro" id="IPR015940">
    <property type="entry name" value="UBA"/>
</dbReference>
<feature type="compositionally biased region" description="Pro residues" evidence="1">
    <location>
        <begin position="570"/>
        <end position="583"/>
    </location>
</feature>
<feature type="region of interest" description="Disordered" evidence="1">
    <location>
        <begin position="736"/>
        <end position="780"/>
    </location>
</feature>
<name>A0AAN7TFI3_9PEZI</name>
<feature type="region of interest" description="Disordered" evidence="1">
    <location>
        <begin position="1"/>
        <end position="235"/>
    </location>
</feature>
<feature type="compositionally biased region" description="Polar residues" evidence="1">
    <location>
        <begin position="13"/>
        <end position="66"/>
    </location>
</feature>
<feature type="compositionally biased region" description="Basic and acidic residues" evidence="1">
    <location>
        <begin position="343"/>
        <end position="366"/>
    </location>
</feature>
<sequence>MDDLLGEDWQAPAKTTNNASFNNTPSFASTYSSLRASPLPTSGTASPQPLSRPSSTVNNTAKSTGDSFGKLLGNRAQKQDSSTLSIQERQKQLIEEKRRQQEQQRHQWDSLGSGRATPEVRGPSPALPQPKDDGDDILAAFSKDAPVNRASHLPTPLSSTAPSGRNTPVVIQSQQAQSMGSAQFDDHDDPFGLGAAPSRATGHTRAPVQQKNGDDDDILGDLSRPVDQRPLANNTDTVLHHVDRDHDVEVIRKSANQAPQDGALAELVDMGFPVDSAKIALAESNDDVQAAVGYLLQEAHEESKQKARAEAQTTRQRSPVHGSRSPQRRPRGEQDRGPAWAQEEDRASSTVRRQDSRSPANGDKDASQVAQELGSKLFKGANSLWKASQKQMAKTVAEFQQERDASQPKWMQDATPAASRATSQTRQPQRKPPTSRAPVDVTDEAAMLDMPREPQAQTITRQPRGERVNEHPRVEDESPNDIPRRPSPLSNMVLKPAAQPDKRPVSKLNRQDIEEQTALAYISPARRKRPTPQPQPQPTPEVDLFSPVPAQAISNIPSAFVAASNTPASRPSPAPLRPAAPPRNIPAIPSSALASSAQHRKAGGEAFKRGDYSAAHESYTAALSPLPGKHPIAIIVLTNRALTGLKTGDAKTAVSDADRALDIIGAGLGVGETIDVGSGESPRDMRDFYGKALMRKAEALEHMEKWNDGAAVWRLAVQNGVGGAVSLQGRDRCEKAAQPKVASAPLSNGTATKPTARKAPPAKSLGNSLQRPSLPSPSSAAAVRNLRAANAAAEKADDEKFALIDSVDARLTAWKGSKADNLRALLQSLDSVLWEGAGWKKVGMSDLVVPGKVKVVYMRAIGRVHPDKIPQDATTEQRMVSAAVFSTLNEAWDKFKTDNGL</sequence>
<dbReference type="SUPFAM" id="SSF48452">
    <property type="entry name" value="TPR-like"/>
    <property type="match status" value="1"/>
</dbReference>
<feature type="compositionally biased region" description="Basic and acidic residues" evidence="1">
    <location>
        <begin position="500"/>
        <end position="513"/>
    </location>
</feature>
<feature type="compositionally biased region" description="Basic and acidic residues" evidence="1">
    <location>
        <begin position="88"/>
        <end position="108"/>
    </location>
</feature>
<accession>A0AAN7TFI3</accession>
<feature type="compositionally biased region" description="Basic and acidic residues" evidence="1">
    <location>
        <begin position="463"/>
        <end position="476"/>
    </location>
</feature>
<evidence type="ECO:0000313" key="4">
    <source>
        <dbReference type="Proteomes" id="UP001310890"/>
    </source>
</evidence>
<protein>
    <recommendedName>
        <fullName evidence="2">UBA domain-containing protein</fullName>
    </recommendedName>
</protein>
<dbReference type="Proteomes" id="UP001310890">
    <property type="component" value="Unassembled WGS sequence"/>
</dbReference>
<dbReference type="Pfam" id="PF22562">
    <property type="entry name" value="UBA_7"/>
    <property type="match status" value="1"/>
</dbReference>
<dbReference type="EMBL" id="JAVRRL010000138">
    <property type="protein sequence ID" value="KAK5107137.1"/>
    <property type="molecule type" value="Genomic_DNA"/>
</dbReference>
<gene>
    <name evidence="3" type="ORF">LTR62_001695</name>
</gene>